<organism evidence="3 4">
    <name type="scientific">Lingula anatina</name>
    <name type="common">Brachiopod</name>
    <name type="synonym">Lingula unguis</name>
    <dbReference type="NCBI Taxonomy" id="7574"/>
    <lineage>
        <taxon>Eukaryota</taxon>
        <taxon>Metazoa</taxon>
        <taxon>Spiralia</taxon>
        <taxon>Lophotrochozoa</taxon>
        <taxon>Brachiopoda</taxon>
        <taxon>Linguliformea</taxon>
        <taxon>Lingulata</taxon>
        <taxon>Lingulida</taxon>
        <taxon>Linguloidea</taxon>
        <taxon>Lingulidae</taxon>
        <taxon>Lingula</taxon>
    </lineage>
</organism>
<reference evidence="4" key="1">
    <citation type="submission" date="2025-08" db="UniProtKB">
        <authorList>
            <consortium name="RefSeq"/>
        </authorList>
    </citation>
    <scope>IDENTIFICATION</scope>
    <source>
        <tissue evidence="4">Gonads</tissue>
    </source>
</reference>
<feature type="compositionally biased region" description="Polar residues" evidence="2">
    <location>
        <begin position="336"/>
        <end position="351"/>
    </location>
</feature>
<evidence type="ECO:0000313" key="4">
    <source>
        <dbReference type="RefSeq" id="XP_013415873.1"/>
    </source>
</evidence>
<dbReference type="GeneID" id="106177590"/>
<evidence type="ECO:0000256" key="1">
    <source>
        <dbReference type="ARBA" id="ARBA00005598"/>
    </source>
</evidence>
<dbReference type="KEGG" id="lak:106177590"/>
<dbReference type="Gene3D" id="3.40.50.1820">
    <property type="entry name" value="alpha/beta hydrolase"/>
    <property type="match status" value="1"/>
</dbReference>
<dbReference type="InParanoid" id="A0A1S3JZQ7"/>
<dbReference type="Proteomes" id="UP000085678">
    <property type="component" value="Unplaced"/>
</dbReference>
<dbReference type="STRING" id="7574.A0A1S3JZQ7"/>
<dbReference type="RefSeq" id="XP_013415873.1">
    <property type="nucleotide sequence ID" value="XM_013560419.2"/>
</dbReference>
<dbReference type="InterPro" id="IPR004142">
    <property type="entry name" value="NDRG"/>
</dbReference>
<dbReference type="PANTHER" id="PTHR11034">
    <property type="entry name" value="N-MYC DOWNSTREAM REGULATED"/>
    <property type="match status" value="1"/>
</dbReference>
<protein>
    <submittedName>
        <fullName evidence="4">Uncharacterized protein ZK1073.1 isoform X1</fullName>
    </submittedName>
</protein>
<name>A0A1S3JZQ7_LINAN</name>
<dbReference type="Pfam" id="PF03096">
    <property type="entry name" value="Ndr"/>
    <property type="match status" value="1"/>
</dbReference>
<proteinExistence type="inferred from homology"/>
<dbReference type="AlphaFoldDB" id="A0A1S3JZQ7"/>
<dbReference type="FunCoup" id="A0A1S3JZQ7">
    <property type="interactions" value="49"/>
</dbReference>
<keyword evidence="3" id="KW-1185">Reference proteome</keyword>
<accession>A0A1S3JZQ7</accession>
<sequence length="351" mass="39046">MAETTGQDLKQEVVDTDLGRFNVYLQGDLGHAEAIILTVHDLGCNHTMYNDFVNHPSMKELTSRVVWIHVDLPGQEENAPDLPADYRFPTMAEMGGCLGVVLDKLGVTRPVMCFGEGAGANILARFAICHPMKVHGLCLIHCTGTTAGIMETMKDKVMQWKLDHFGMTPSTAAYLVMHRFGSTWQQEGKKFEAVDKQMEQIVEDFRNKLKKEVNPKNLTKFVDSFMKRSELLPDLKNITCFVLLVTGEKASFNHTCKTLEVNFRKSIENKKKLESLEVEGVANVIVERPEKLAEAFLYFMQGAGLVSSIGMPKIGKGVRTRSVSMEEADMPKIRTGSLSTSPPKTDGQTGQ</sequence>
<dbReference type="OrthoDB" id="191979at2759"/>
<evidence type="ECO:0000313" key="3">
    <source>
        <dbReference type="Proteomes" id="UP000085678"/>
    </source>
</evidence>
<dbReference type="InterPro" id="IPR029058">
    <property type="entry name" value="AB_hydrolase_fold"/>
</dbReference>
<gene>
    <name evidence="4" type="primary">LOC106177590</name>
</gene>
<feature type="region of interest" description="Disordered" evidence="2">
    <location>
        <begin position="320"/>
        <end position="351"/>
    </location>
</feature>
<comment type="similarity">
    <text evidence="1">Belongs to the NDRG family.</text>
</comment>
<dbReference type="SUPFAM" id="SSF53474">
    <property type="entry name" value="alpha/beta-Hydrolases"/>
    <property type="match status" value="1"/>
</dbReference>
<evidence type="ECO:0000256" key="2">
    <source>
        <dbReference type="SAM" id="MobiDB-lite"/>
    </source>
</evidence>